<dbReference type="Gene3D" id="3.80.10.10">
    <property type="entry name" value="Ribonuclease Inhibitor"/>
    <property type="match status" value="1"/>
</dbReference>
<dbReference type="Proteomes" id="UP001153555">
    <property type="component" value="Unassembled WGS sequence"/>
</dbReference>
<dbReference type="OrthoDB" id="612216at2759"/>
<sequence length="271" mass="31474">MEKLKQATETEESLSTAMADDIISQLPIHILHNILCSLSQQEAVRTCLLSKQWRHIGSTRPNLKFSDKWFNNKQEKFVSVVDRALQRYRDQNLSLNKLHLYISSSNSRRVVSPLDKWIPVIAALNIKAFKLNFHSAYYDLPSTVFLVESLERLHMWGYRVSSVESVRFKCLRKLTLIYVKVDDSTLETITSGCPLLRSLVIESCWELRNVMLSEAALPEFKHFDLESYQWREKCSIVIHALNVETICIKGPWIWSNCQSTFLFSSHECESQ</sequence>
<comment type="caution">
    <text evidence="2">The sequence shown here is derived from an EMBL/GenBank/DDBJ whole genome shotgun (WGS) entry which is preliminary data.</text>
</comment>
<gene>
    <name evidence="2" type="ORF">SHERM_29202</name>
</gene>
<keyword evidence="3" id="KW-1185">Reference proteome</keyword>
<accession>A0A9N7NP01</accession>
<dbReference type="PANTHER" id="PTHR31639">
    <property type="entry name" value="F-BOX PROTEIN-LIKE"/>
    <property type="match status" value="1"/>
</dbReference>
<dbReference type="SMART" id="SM00256">
    <property type="entry name" value="FBOX"/>
    <property type="match status" value="1"/>
</dbReference>
<dbReference type="SUPFAM" id="SSF81383">
    <property type="entry name" value="F-box domain"/>
    <property type="match status" value="1"/>
</dbReference>
<dbReference type="SUPFAM" id="SSF52047">
    <property type="entry name" value="RNI-like"/>
    <property type="match status" value="1"/>
</dbReference>
<dbReference type="AlphaFoldDB" id="A0A9N7NP01"/>
<evidence type="ECO:0000259" key="1">
    <source>
        <dbReference type="PROSITE" id="PS50181"/>
    </source>
</evidence>
<evidence type="ECO:0000313" key="2">
    <source>
        <dbReference type="EMBL" id="CAA0833946.1"/>
    </source>
</evidence>
<proteinExistence type="predicted"/>
<name>A0A9N7NP01_STRHE</name>
<dbReference type="Gene3D" id="1.20.1280.50">
    <property type="match status" value="1"/>
</dbReference>
<dbReference type="InterPro" id="IPR032675">
    <property type="entry name" value="LRR_dom_sf"/>
</dbReference>
<dbReference type="Pfam" id="PF24758">
    <property type="entry name" value="LRR_At5g56370"/>
    <property type="match status" value="1"/>
</dbReference>
<dbReference type="InterPro" id="IPR055411">
    <property type="entry name" value="LRR_FXL15/At3g58940/PEG3-like"/>
</dbReference>
<organism evidence="2 3">
    <name type="scientific">Striga hermonthica</name>
    <name type="common">Purple witchweed</name>
    <name type="synonym">Buchnera hermonthica</name>
    <dbReference type="NCBI Taxonomy" id="68872"/>
    <lineage>
        <taxon>Eukaryota</taxon>
        <taxon>Viridiplantae</taxon>
        <taxon>Streptophyta</taxon>
        <taxon>Embryophyta</taxon>
        <taxon>Tracheophyta</taxon>
        <taxon>Spermatophyta</taxon>
        <taxon>Magnoliopsida</taxon>
        <taxon>eudicotyledons</taxon>
        <taxon>Gunneridae</taxon>
        <taxon>Pentapetalae</taxon>
        <taxon>asterids</taxon>
        <taxon>lamiids</taxon>
        <taxon>Lamiales</taxon>
        <taxon>Orobanchaceae</taxon>
        <taxon>Buchnereae</taxon>
        <taxon>Striga</taxon>
    </lineage>
</organism>
<protein>
    <recommendedName>
        <fullName evidence="1">F-box domain-containing protein</fullName>
    </recommendedName>
</protein>
<dbReference type="PANTHER" id="PTHR31639:SF42">
    <property type="entry name" value="OS02G0160200 PROTEIN"/>
    <property type="match status" value="1"/>
</dbReference>
<dbReference type="PROSITE" id="PS50181">
    <property type="entry name" value="FBOX"/>
    <property type="match status" value="1"/>
</dbReference>
<feature type="domain" description="F-box" evidence="1">
    <location>
        <begin position="20"/>
        <end position="68"/>
    </location>
</feature>
<dbReference type="InterPro" id="IPR036047">
    <property type="entry name" value="F-box-like_dom_sf"/>
</dbReference>
<dbReference type="EMBL" id="CACSLK010027842">
    <property type="protein sequence ID" value="CAA0833946.1"/>
    <property type="molecule type" value="Genomic_DNA"/>
</dbReference>
<evidence type="ECO:0000313" key="3">
    <source>
        <dbReference type="Proteomes" id="UP001153555"/>
    </source>
</evidence>
<reference evidence="2" key="1">
    <citation type="submission" date="2019-12" db="EMBL/GenBank/DDBJ databases">
        <authorList>
            <person name="Scholes J."/>
        </authorList>
    </citation>
    <scope>NUCLEOTIDE SEQUENCE</scope>
</reference>
<dbReference type="InterPro" id="IPR001810">
    <property type="entry name" value="F-box_dom"/>
</dbReference>
<dbReference type="Pfam" id="PF00646">
    <property type="entry name" value="F-box"/>
    <property type="match status" value="1"/>
</dbReference>